<dbReference type="InterPro" id="IPR027829">
    <property type="entry name" value="DUF4625"/>
</dbReference>
<dbReference type="EMBL" id="JAETXX010000014">
    <property type="protein sequence ID" value="MCF8716219.1"/>
    <property type="molecule type" value="Genomic_DNA"/>
</dbReference>
<keyword evidence="1" id="KW-0732">Signal</keyword>
<comment type="caution">
    <text evidence="2">The sequence shown here is derived from an EMBL/GenBank/DDBJ whole genome shotgun (WGS) entry which is preliminary data.</text>
</comment>
<organism evidence="2 3">
    <name type="scientific">Joostella atrarenae</name>
    <dbReference type="NCBI Taxonomy" id="679257"/>
    <lineage>
        <taxon>Bacteria</taxon>
        <taxon>Pseudomonadati</taxon>
        <taxon>Bacteroidota</taxon>
        <taxon>Flavobacteriia</taxon>
        <taxon>Flavobacteriales</taxon>
        <taxon>Flavobacteriaceae</taxon>
        <taxon>Joostella</taxon>
    </lineage>
</organism>
<reference evidence="2 3" key="1">
    <citation type="submission" date="2021-01" db="EMBL/GenBank/DDBJ databases">
        <title>Genome sequencing of Joostella atrarenae M1-2 (= KCTC 23194).</title>
        <authorList>
            <person name="Zakaria M.R."/>
            <person name="Lam M.Q."/>
            <person name="Chong C.S."/>
        </authorList>
    </citation>
    <scope>NUCLEOTIDE SEQUENCE [LARGE SCALE GENOMIC DNA]</scope>
    <source>
        <strain evidence="2 3">M1-2</strain>
    </source>
</reference>
<proteinExistence type="predicted"/>
<dbReference type="Proteomes" id="UP000829517">
    <property type="component" value="Unassembled WGS sequence"/>
</dbReference>
<evidence type="ECO:0000313" key="2">
    <source>
        <dbReference type="EMBL" id="MCF8716219.1"/>
    </source>
</evidence>
<dbReference type="Pfam" id="PF15418">
    <property type="entry name" value="DUF4625"/>
    <property type="match status" value="1"/>
</dbReference>
<dbReference type="RefSeq" id="WP_236960349.1">
    <property type="nucleotide sequence ID" value="NZ_JAETXX010000014.1"/>
</dbReference>
<dbReference type="Gene3D" id="2.60.40.4140">
    <property type="match status" value="1"/>
</dbReference>
<dbReference type="PROSITE" id="PS51257">
    <property type="entry name" value="PROKAR_LIPOPROTEIN"/>
    <property type="match status" value="1"/>
</dbReference>
<protein>
    <submittedName>
        <fullName evidence="2">DUF4625 domain-containing protein</fullName>
    </submittedName>
</protein>
<sequence length="159" mass="18084">MKLIIKHLFLFSLLTSVISCTSDDSIDKDEEKPSITINYTEGFPKACTELVKGETYNFRAKVTDNMALATYSIDIHHNFDHHTHDDQSEECVLESIKVAVNPLIFMENYTIEDAPTNYEINVPITIPNDIDTGDYHCSYSVTDETGWQSRTSIDIKIID</sequence>
<name>A0ABS9J729_9FLAO</name>
<evidence type="ECO:0000313" key="3">
    <source>
        <dbReference type="Proteomes" id="UP000829517"/>
    </source>
</evidence>
<keyword evidence="3" id="KW-1185">Reference proteome</keyword>
<gene>
    <name evidence="2" type="ORF">JM658_15420</name>
</gene>
<accession>A0ABS9J729</accession>
<evidence type="ECO:0000256" key="1">
    <source>
        <dbReference type="SAM" id="SignalP"/>
    </source>
</evidence>
<feature type="chain" id="PRO_5047017491" evidence="1">
    <location>
        <begin position="22"/>
        <end position="159"/>
    </location>
</feature>
<feature type="signal peptide" evidence="1">
    <location>
        <begin position="1"/>
        <end position="21"/>
    </location>
</feature>